<name>A0A809X4F4_9BRAD</name>
<evidence type="ECO:0000313" key="2">
    <source>
        <dbReference type="EMBL" id="BCE48461.1"/>
    </source>
</evidence>
<gene>
    <name evidence="3" type="ORF">XF10B_47750</name>
    <name evidence="1" type="ORF">XF1B_48770</name>
    <name evidence="2" type="ORF">XF4B_48100</name>
</gene>
<dbReference type="EMBL" id="AP023091">
    <property type="protein sequence ID" value="BCE22196.1"/>
    <property type="molecule type" value="Genomic_DNA"/>
</dbReference>
<dbReference type="AlphaFoldDB" id="A0A809X4F4"/>
<dbReference type="EMBL" id="AP023099">
    <property type="protein sequence ID" value="BCE91977.1"/>
    <property type="molecule type" value="Genomic_DNA"/>
</dbReference>
<organism evidence="1">
    <name type="scientific">Bradyrhizobium diazoefficiens</name>
    <dbReference type="NCBI Taxonomy" id="1355477"/>
    <lineage>
        <taxon>Bacteria</taxon>
        <taxon>Pseudomonadati</taxon>
        <taxon>Pseudomonadota</taxon>
        <taxon>Alphaproteobacteria</taxon>
        <taxon>Hyphomicrobiales</taxon>
        <taxon>Nitrobacteraceae</taxon>
        <taxon>Bradyrhizobium</taxon>
    </lineage>
</organism>
<evidence type="ECO:0008006" key="4">
    <source>
        <dbReference type="Google" id="ProtNLM"/>
    </source>
</evidence>
<evidence type="ECO:0000313" key="3">
    <source>
        <dbReference type="EMBL" id="BCE91977.1"/>
    </source>
</evidence>
<sequence length="755" mass="83432">MDRKVKFRDYQEQVATDHNNLQDYVQQAMDNIVSDAVSATRKYSGLMVTKTGQVEVTVGQGRVYDMGAVFGRRAVLTQSVATYVAAAARRIVTVSAYGQERETDIETRDYLTDVDTGTVEPRAVSMTESRDAQLVFTAGAEAADPVPPAVPATHVVIANIMLDTTQIISIDMQDQNQVVSTDALDIRTDMLETFRSMIEPRVTSLASDLADLANRVKGLADQSDLSRVYLDLARVKESLRYPDDASGFDADFFLMPNKSDYNNTLLLGYDAKVEEGIRFNDANKNQFEISLFSANDPNASLAGGYLMPKYVNVLKIQTGAYTSSLGIAQYGYQVHSMQVGYMARSRVRYGGSYTVCTNGNNFSTPGEAVDTTNLYDFNTTEFTTVQSNPASWDHPYAWTRTDYYWLDTWQEPFMYEITTDLAITGAQVAQTFLVSNDIIATQLGFYITAKAANEDIHLALCEVTAGMPDLTKVCLKTTYPHSSIGTGWNVCPIQPTFLGKGKRYALVFISNANHQVGMTSGQSYLDGTFFYSTDGIYYMGDLTKDMMIQVYGAAFPSSQVAIEFAPINLDGGFRDIDILAEMWVPGSCQLVFEMRPNGTGQWQPLIADNAGILAVAPPLAQFRARFIGTQDMQPILHLTGSRVTVSRPKTVFKHVSTKMTVPAMSASANNLTFVNLLEMFDPTPHTYNMTVRVGSTDYTPNATVTELKDATAKRYQKAYTFSLPAGTTQFTIVQNGTTNSPQVTYHVAERTFYTK</sequence>
<dbReference type="EMBL" id="AP023094">
    <property type="protein sequence ID" value="BCE48461.1"/>
    <property type="molecule type" value="Genomic_DNA"/>
</dbReference>
<reference evidence="2" key="3">
    <citation type="submission" date="2020-05" db="EMBL/GenBank/DDBJ databases">
        <title>Complete genome sequence of Bradyrhizobium diazoefficiens XF4 isolated from soybean nodule.</title>
        <authorList>
            <person name="Noda R."/>
            <person name="Kakizaki K."/>
            <person name="Minamisawa K."/>
        </authorList>
    </citation>
    <scope>NUCLEOTIDE SEQUENCE</scope>
    <source>
        <strain evidence="2">XF4</strain>
    </source>
</reference>
<reference evidence="3" key="2">
    <citation type="submission" date="2020-05" db="EMBL/GenBank/DDBJ databases">
        <title>Complete genome sequence of Bradyrhizobium diazoefficiens XF10 isolated from soybean nodule.</title>
        <authorList>
            <person name="Noda R."/>
            <person name="Kakizaki K."/>
            <person name="Minamisawa K."/>
        </authorList>
    </citation>
    <scope>NUCLEOTIDE SEQUENCE</scope>
    <source>
        <strain evidence="3">XF10</strain>
    </source>
</reference>
<reference evidence="1" key="1">
    <citation type="submission" date="2020-05" db="EMBL/GenBank/DDBJ databases">
        <title>Complete genome sequence of Bradyrhizobium diazoefficiens XF1 isolated from soybean nodule.</title>
        <authorList>
            <person name="Noda R."/>
            <person name="Kakizaki K."/>
            <person name="Minamisawa K."/>
        </authorList>
    </citation>
    <scope>NUCLEOTIDE SEQUENCE</scope>
    <source>
        <strain evidence="1">XF1</strain>
    </source>
</reference>
<accession>A0A809X4F4</accession>
<proteinExistence type="predicted"/>
<evidence type="ECO:0000313" key="1">
    <source>
        <dbReference type="EMBL" id="BCE22196.1"/>
    </source>
</evidence>
<protein>
    <recommendedName>
        <fullName evidence="4">DUF4815 domain-containing protein</fullName>
    </recommendedName>
</protein>